<dbReference type="Proteomes" id="UP000450917">
    <property type="component" value="Unassembled WGS sequence"/>
</dbReference>
<proteinExistence type="predicted"/>
<dbReference type="InterPro" id="IPR003395">
    <property type="entry name" value="RecF/RecN/SMC_N"/>
</dbReference>
<dbReference type="RefSeq" id="WP_155615426.1">
    <property type="nucleotide sequence ID" value="NZ_WNZX01000020.1"/>
</dbReference>
<evidence type="ECO:0000313" key="3">
    <source>
        <dbReference type="Proteomes" id="UP000450917"/>
    </source>
</evidence>
<dbReference type="EMBL" id="WNZX01000020">
    <property type="protein sequence ID" value="MUG73027.1"/>
    <property type="molecule type" value="Genomic_DNA"/>
</dbReference>
<dbReference type="InterPro" id="IPR054798">
    <property type="entry name" value="Spaf_1101-like"/>
</dbReference>
<dbReference type="InterPro" id="IPR027417">
    <property type="entry name" value="P-loop_NTPase"/>
</dbReference>
<accession>A0A7X3CU17</accession>
<evidence type="ECO:0000313" key="2">
    <source>
        <dbReference type="EMBL" id="MUG73027.1"/>
    </source>
</evidence>
<sequence>MFDILLMKYKQINRERKKFGDLLKCEFHIHTPASYDYKLVPGKEYKNLTSIDVVHIANQLGYFDEEQTSHFVQEISAGYYDTDEYKVLLKNTPYQSIKEYITYKLIAHKLYLSGVEIAVISDHNTINGYFKLKHSLEEYFKERIKGKDENRKIINLLLGIEISCSEQLHLVGIFDEKYLSKVQKLVDNNIISEEKGTYETSLSMMGKIHEIGGIGYIAHINSAEINTSGLYKHTLFNLPYMNVIGVTNKRCINRELERLKSFDIVDPEEKYCFIFEGDAHTINQLGLNNTWIKMSDVSFNSLRKAFLNHKFCVFIDKPSITNKFIKGILIEPGSDGYLRGKNDSSFLADFSSDLNCIIGGRGTGKSTLLSILEIIFTLETDSDKKLRFICKNKMIYVLFVYDDKEYMLRFIPQVEEAARYSSGRQFYSSKAFVQYYPNQGLIKLEHHWVNLYEVINQTDVISFNEISQEEKLLIMSGFYRKSYSINNIINQINSDDIGTFIREVVFNGLPFPEKDRVLKSIASINRMHLKKFLATELPSLKSSMLTRESFIDEKIGLFNTNYSNQLQIIYSPKEKNHAYYLDDLTAHFISNSYLPKINITWGDIERFIQTQVEQVGLIDFLILIMSDQFRKLEQVVSILKFSSSEERNFDDVDEEIRQLTSSDIPFVYKRIKDKLVENKLNLELCLGKYFEIIDDFTLQFNVNSRESVNSIGVNMKDISLLSLGQKVVAILTFLFEYGKFTADNTPLIIDQPEDNLDNQYIYKNLVNSLRQIKNNRQIIVVTHSSTIVTNADAEQVIVLESNNAHG</sequence>
<dbReference type="NCBIfam" id="NF045781">
    <property type="entry name" value="Spaf1101_AAA_ATP"/>
    <property type="match status" value="1"/>
</dbReference>
<feature type="domain" description="RecF/RecN/SMC N-terminal" evidence="1">
    <location>
        <begin position="347"/>
        <end position="798"/>
    </location>
</feature>
<gene>
    <name evidence="2" type="ORF">GNP93_20545</name>
</gene>
<dbReference type="AlphaFoldDB" id="A0A7X3CU17"/>
<reference evidence="2 3" key="1">
    <citation type="submission" date="2019-11" db="EMBL/GenBank/DDBJ databases">
        <title>Draft genome sequences of five Paenibacillus species of dairy origin.</title>
        <authorList>
            <person name="Olajide A.M."/>
            <person name="Chen S."/>
            <person name="Lapointe G."/>
        </authorList>
    </citation>
    <scope>NUCLEOTIDE SEQUENCE [LARGE SCALE GENOMIC DNA]</scope>
    <source>
        <strain evidence="2 3">2CS3</strain>
    </source>
</reference>
<keyword evidence="3" id="KW-1185">Reference proteome</keyword>
<dbReference type="Gene3D" id="3.40.50.300">
    <property type="entry name" value="P-loop containing nucleotide triphosphate hydrolases"/>
    <property type="match status" value="2"/>
</dbReference>
<comment type="caution">
    <text evidence="2">The sequence shown here is derived from an EMBL/GenBank/DDBJ whole genome shotgun (WGS) entry which is preliminary data.</text>
</comment>
<protein>
    <recommendedName>
        <fullName evidence="1">RecF/RecN/SMC N-terminal domain-containing protein</fullName>
    </recommendedName>
</protein>
<name>A0A7X3CU17_9BACL</name>
<dbReference type="Gene3D" id="3.20.20.140">
    <property type="entry name" value="Metal-dependent hydrolases"/>
    <property type="match status" value="1"/>
</dbReference>
<evidence type="ECO:0000259" key="1">
    <source>
        <dbReference type="Pfam" id="PF02463"/>
    </source>
</evidence>
<dbReference type="SUPFAM" id="SSF89550">
    <property type="entry name" value="PHP domain-like"/>
    <property type="match status" value="1"/>
</dbReference>
<dbReference type="InterPro" id="IPR016195">
    <property type="entry name" value="Pol/histidinol_Pase-like"/>
</dbReference>
<dbReference type="Pfam" id="PF02463">
    <property type="entry name" value="SMC_N"/>
    <property type="match status" value="1"/>
</dbReference>
<dbReference type="SUPFAM" id="SSF52540">
    <property type="entry name" value="P-loop containing nucleoside triphosphate hydrolases"/>
    <property type="match status" value="1"/>
</dbReference>
<organism evidence="2 3">
    <name type="scientific">Paenibacillus validus</name>
    <dbReference type="NCBI Taxonomy" id="44253"/>
    <lineage>
        <taxon>Bacteria</taxon>
        <taxon>Bacillati</taxon>
        <taxon>Bacillota</taxon>
        <taxon>Bacilli</taxon>
        <taxon>Bacillales</taxon>
        <taxon>Paenibacillaceae</taxon>
        <taxon>Paenibacillus</taxon>
    </lineage>
</organism>